<keyword evidence="1" id="KW-0812">Transmembrane</keyword>
<feature type="transmembrane region" description="Helical" evidence="1">
    <location>
        <begin position="172"/>
        <end position="190"/>
    </location>
</feature>
<proteinExistence type="predicted"/>
<protein>
    <submittedName>
        <fullName evidence="3">CAAX protease self-immunity</fullName>
    </submittedName>
</protein>
<accession>A0A1G9TIB9</accession>
<keyword evidence="4" id="KW-1185">Reference proteome</keyword>
<evidence type="ECO:0000259" key="2">
    <source>
        <dbReference type="Pfam" id="PF02517"/>
    </source>
</evidence>
<dbReference type="GO" id="GO:0004175">
    <property type="term" value="F:endopeptidase activity"/>
    <property type="evidence" value="ECO:0007669"/>
    <property type="project" value="UniProtKB-ARBA"/>
</dbReference>
<keyword evidence="1" id="KW-0472">Membrane</keyword>
<evidence type="ECO:0000313" key="4">
    <source>
        <dbReference type="Proteomes" id="UP000198680"/>
    </source>
</evidence>
<feature type="domain" description="CAAX prenyl protease 2/Lysostaphin resistance protein A-like" evidence="2">
    <location>
        <begin position="140"/>
        <end position="242"/>
    </location>
</feature>
<feature type="transmembrane region" description="Helical" evidence="1">
    <location>
        <begin position="132"/>
        <end position="152"/>
    </location>
</feature>
<keyword evidence="3" id="KW-0645">Protease</keyword>
<keyword evidence="1" id="KW-1133">Transmembrane helix</keyword>
<feature type="transmembrane region" description="Helical" evidence="1">
    <location>
        <begin position="103"/>
        <end position="126"/>
    </location>
</feature>
<keyword evidence="3" id="KW-0378">Hydrolase</keyword>
<feature type="transmembrane region" description="Helical" evidence="1">
    <location>
        <begin position="21"/>
        <end position="41"/>
    </location>
</feature>
<evidence type="ECO:0000256" key="1">
    <source>
        <dbReference type="SAM" id="Phobius"/>
    </source>
</evidence>
<feature type="transmembrane region" description="Helical" evidence="1">
    <location>
        <begin position="260"/>
        <end position="278"/>
    </location>
</feature>
<dbReference type="EMBL" id="FNHE01000006">
    <property type="protein sequence ID" value="SDM46865.1"/>
    <property type="molecule type" value="Genomic_DNA"/>
</dbReference>
<sequence length="282" mass="28742">MSATDARRPVPTAAGGLRGRVARRPLTAFLVLVAVVGWPLMSLPALTTHGVLPGGPLPQEPFALGTTLLVMLPAALWVTAVADGRSAVRVLLRRAVQWRFGAGWWAAVLLALPVLTLAVGVAAGQGLQTGDLLATLASGALSVVAAVLLVHLWEETVWAGFFQGRLERRHGFLAAAALTAVPFAAVHLPLAFIGDLTPGGVGLAAGGLLVLGVLMRLLVGATVRGAAGSLLAAGIVHATFNASNNEGNLVDDLLAGGQPTLYAVVAAVLFTAGALLAVRGRR</sequence>
<dbReference type="Pfam" id="PF02517">
    <property type="entry name" value="Rce1-like"/>
    <property type="match status" value="1"/>
</dbReference>
<evidence type="ECO:0000313" key="3">
    <source>
        <dbReference type="EMBL" id="SDM46865.1"/>
    </source>
</evidence>
<feature type="transmembrane region" description="Helical" evidence="1">
    <location>
        <begin position="196"/>
        <end position="214"/>
    </location>
</feature>
<organism evidence="3 4">
    <name type="scientific">Geodermatophilus siccatus</name>
    <dbReference type="NCBI Taxonomy" id="1137991"/>
    <lineage>
        <taxon>Bacteria</taxon>
        <taxon>Bacillati</taxon>
        <taxon>Actinomycetota</taxon>
        <taxon>Actinomycetes</taxon>
        <taxon>Geodermatophilales</taxon>
        <taxon>Geodermatophilaceae</taxon>
        <taxon>Geodermatophilus</taxon>
    </lineage>
</organism>
<dbReference type="OrthoDB" id="3693644at2"/>
<dbReference type="InterPro" id="IPR003675">
    <property type="entry name" value="Rce1/LyrA-like_dom"/>
</dbReference>
<reference evidence="4" key="1">
    <citation type="submission" date="2016-10" db="EMBL/GenBank/DDBJ databases">
        <authorList>
            <person name="Varghese N."/>
            <person name="Submissions S."/>
        </authorList>
    </citation>
    <scope>NUCLEOTIDE SEQUENCE [LARGE SCALE GENOMIC DNA]</scope>
    <source>
        <strain evidence="4">DSM 45419</strain>
    </source>
</reference>
<dbReference type="STRING" id="1137991.SAMN05660642_02504"/>
<feature type="transmembrane region" description="Helical" evidence="1">
    <location>
        <begin position="221"/>
        <end position="240"/>
    </location>
</feature>
<dbReference type="GO" id="GO:0006508">
    <property type="term" value="P:proteolysis"/>
    <property type="evidence" value="ECO:0007669"/>
    <property type="project" value="UniProtKB-KW"/>
</dbReference>
<dbReference type="Proteomes" id="UP000198680">
    <property type="component" value="Unassembled WGS sequence"/>
</dbReference>
<dbReference type="GO" id="GO:0080120">
    <property type="term" value="P:CAAX-box protein maturation"/>
    <property type="evidence" value="ECO:0007669"/>
    <property type="project" value="UniProtKB-ARBA"/>
</dbReference>
<gene>
    <name evidence="3" type="ORF">SAMN05660642_02504</name>
</gene>
<name>A0A1G9TIB9_9ACTN</name>
<feature type="transmembrane region" description="Helical" evidence="1">
    <location>
        <begin position="61"/>
        <end position="82"/>
    </location>
</feature>
<dbReference type="RefSeq" id="WP_091218538.1">
    <property type="nucleotide sequence ID" value="NZ_FNHE01000006.1"/>
</dbReference>
<dbReference type="AlphaFoldDB" id="A0A1G9TIB9"/>